<proteinExistence type="predicted"/>
<organism evidence="1">
    <name type="scientific">marine metagenome</name>
    <dbReference type="NCBI Taxonomy" id="408172"/>
    <lineage>
        <taxon>unclassified sequences</taxon>
        <taxon>metagenomes</taxon>
        <taxon>ecological metagenomes</taxon>
    </lineage>
</organism>
<sequence length="237" mass="23936">VPFKAGPDYIDAAYHSAAAGHACINLDSWAMRVESLDAGAAALAQGAEFVLGEGVMGLFDGAAGGGGATADLAAHFALPVVLVIDVRGQGASVAALAQGFASHRADVEVAAVIFNHVASPRHEDILSSALAPTGIAVLGALPCDAALTLPARHLGLVQAGESEDLDAFLNAAANYVARHVDGEGLRALGRPLHAPHGAAPPCLLEPLGQKIAVARDMAFGFSYEAVLAGWRQAGVAL</sequence>
<dbReference type="InterPro" id="IPR027417">
    <property type="entry name" value="P-loop_NTPase"/>
</dbReference>
<evidence type="ECO:0000313" key="1">
    <source>
        <dbReference type="EMBL" id="SVD06948.1"/>
    </source>
</evidence>
<dbReference type="InterPro" id="IPR004484">
    <property type="entry name" value="CbiA/CobB_synth"/>
</dbReference>
<dbReference type="SUPFAM" id="SSF52540">
    <property type="entry name" value="P-loop containing nucleoside triphosphate hydrolases"/>
    <property type="match status" value="1"/>
</dbReference>
<dbReference type="Pfam" id="PF13500">
    <property type="entry name" value="AAA_26"/>
    <property type="match status" value="1"/>
</dbReference>
<name>A0A382SCR2_9ZZZZ</name>
<dbReference type="PANTHER" id="PTHR43873">
    <property type="entry name" value="COBYRINATE A,C-DIAMIDE SYNTHASE"/>
    <property type="match status" value="1"/>
</dbReference>
<accession>A0A382SCR2</accession>
<feature type="non-terminal residue" evidence="1">
    <location>
        <position position="1"/>
    </location>
</feature>
<dbReference type="AlphaFoldDB" id="A0A382SCR2"/>
<gene>
    <name evidence="1" type="ORF">METZ01_LOCUS359802</name>
</gene>
<dbReference type="GO" id="GO:0042242">
    <property type="term" value="F:cobyrinic acid a,c-diamide synthase activity"/>
    <property type="evidence" value="ECO:0007669"/>
    <property type="project" value="InterPro"/>
</dbReference>
<evidence type="ECO:0008006" key="2">
    <source>
        <dbReference type="Google" id="ProtNLM"/>
    </source>
</evidence>
<dbReference type="EMBL" id="UINC01127674">
    <property type="protein sequence ID" value="SVD06948.1"/>
    <property type="molecule type" value="Genomic_DNA"/>
</dbReference>
<dbReference type="PANTHER" id="PTHR43873:SF1">
    <property type="entry name" value="COBYRINATE A,C-DIAMIDE SYNTHASE"/>
    <property type="match status" value="1"/>
</dbReference>
<dbReference type="Gene3D" id="3.40.50.300">
    <property type="entry name" value="P-loop containing nucleotide triphosphate hydrolases"/>
    <property type="match status" value="1"/>
</dbReference>
<reference evidence="1" key="1">
    <citation type="submission" date="2018-05" db="EMBL/GenBank/DDBJ databases">
        <authorList>
            <person name="Lanie J.A."/>
            <person name="Ng W.-L."/>
            <person name="Kazmierczak K.M."/>
            <person name="Andrzejewski T.M."/>
            <person name="Davidsen T.M."/>
            <person name="Wayne K.J."/>
            <person name="Tettelin H."/>
            <person name="Glass J.I."/>
            <person name="Rusch D."/>
            <person name="Podicherti R."/>
            <person name="Tsui H.-C.T."/>
            <person name="Winkler M.E."/>
        </authorList>
    </citation>
    <scope>NUCLEOTIDE SEQUENCE</scope>
</reference>
<protein>
    <recommendedName>
        <fullName evidence="2">CobQ/CobB/MinD/ParA nucleotide binding domain-containing protein</fullName>
    </recommendedName>
</protein>
<feature type="non-terminal residue" evidence="1">
    <location>
        <position position="237"/>
    </location>
</feature>